<proteinExistence type="predicted"/>
<name>A0A2P4R680_9LACO</name>
<dbReference type="AlphaFoldDB" id="A0A2P4R680"/>
<gene>
    <name evidence="1" type="ORF">C2R26_06425</name>
</gene>
<evidence type="ECO:0000313" key="1">
    <source>
        <dbReference type="EMBL" id="POH36761.1"/>
    </source>
</evidence>
<protein>
    <recommendedName>
        <fullName evidence="2">Bacteriocin immunity protein</fullName>
    </recommendedName>
</protein>
<dbReference type="EMBL" id="PPWZ01000044">
    <property type="protein sequence ID" value="POH36761.1"/>
    <property type="molecule type" value="Genomic_DNA"/>
</dbReference>
<evidence type="ECO:0008006" key="2">
    <source>
        <dbReference type="Google" id="ProtNLM"/>
    </source>
</evidence>
<comment type="caution">
    <text evidence="1">The sequence shown here is derived from an EMBL/GenBank/DDBJ whole genome shotgun (WGS) entry which is preliminary data.</text>
</comment>
<organism evidence="1">
    <name type="scientific">Companilactobacillus formosensis</name>
    <dbReference type="NCBI Taxonomy" id="1617889"/>
    <lineage>
        <taxon>Bacteria</taxon>
        <taxon>Bacillati</taxon>
        <taxon>Bacillota</taxon>
        <taxon>Bacilli</taxon>
        <taxon>Lactobacillales</taxon>
        <taxon>Lactobacillaceae</taxon>
        <taxon>Companilactobacillus</taxon>
    </lineage>
</organism>
<sequence length="94" mass="10756">MINKNDVITSMSQLNTELNKNHQGSLTSQFVNETLLKLQKSEGVAFTGSLQYFINKAPVIKLSENIKLNKQERALWRKVFSYNELGNNLWGARL</sequence>
<reference evidence="1" key="1">
    <citation type="submission" date="2018-01" db="EMBL/GenBank/DDBJ databases">
        <title>Genome sequnecing of Lactobacillus formosensis KACC 18721.</title>
        <authorList>
            <person name="Kim S.-J."/>
            <person name="Heo J."/>
        </authorList>
    </citation>
    <scope>NUCLEOTIDE SEQUENCE</scope>
    <source>
        <strain evidence="1">KACC 18721</strain>
    </source>
</reference>
<accession>A0A2P4R680</accession>